<comment type="similarity">
    <text evidence="3">Belongs to the NAD(P)-dependent epimerase/dehydratase family. GDP-mannose 4,6-dehydratase subfamily.</text>
</comment>
<name>A0A366HR77_9BACT</name>
<dbReference type="InterPro" id="IPR016040">
    <property type="entry name" value="NAD(P)-bd_dom"/>
</dbReference>
<evidence type="ECO:0000256" key="2">
    <source>
        <dbReference type="ARBA" id="ARBA00001937"/>
    </source>
</evidence>
<dbReference type="InterPro" id="IPR036291">
    <property type="entry name" value="NAD(P)-bd_dom_sf"/>
</dbReference>
<evidence type="ECO:0000256" key="6">
    <source>
        <dbReference type="ARBA" id="ARBA00059383"/>
    </source>
</evidence>
<evidence type="ECO:0000313" key="9">
    <source>
        <dbReference type="EMBL" id="RBP45042.1"/>
    </source>
</evidence>
<dbReference type="FunFam" id="3.40.50.720:FF:000924">
    <property type="entry name" value="GDP-mannose 4,6 dehydratase"/>
    <property type="match status" value="1"/>
</dbReference>
<dbReference type="EC" id="4.2.1.47" evidence="4"/>
<evidence type="ECO:0000259" key="8">
    <source>
        <dbReference type="Pfam" id="PF16363"/>
    </source>
</evidence>
<dbReference type="OrthoDB" id="185679at2"/>
<feature type="region of interest" description="Disordered" evidence="7">
    <location>
        <begin position="347"/>
        <end position="399"/>
    </location>
</feature>
<dbReference type="GO" id="GO:0042351">
    <property type="term" value="P:'de novo' GDP-L-fucose biosynthetic process"/>
    <property type="evidence" value="ECO:0007669"/>
    <property type="project" value="TreeGrafter"/>
</dbReference>
<evidence type="ECO:0000256" key="3">
    <source>
        <dbReference type="ARBA" id="ARBA00009263"/>
    </source>
</evidence>
<comment type="cofactor">
    <cofactor evidence="2">
        <name>NADP(+)</name>
        <dbReference type="ChEBI" id="CHEBI:58349"/>
    </cofactor>
</comment>
<evidence type="ECO:0000256" key="1">
    <source>
        <dbReference type="ARBA" id="ARBA00000188"/>
    </source>
</evidence>
<evidence type="ECO:0000256" key="7">
    <source>
        <dbReference type="SAM" id="MobiDB-lite"/>
    </source>
</evidence>
<comment type="caution">
    <text evidence="9">The sequence shown here is derived from an EMBL/GenBank/DDBJ whole genome shotgun (WGS) entry which is preliminary data.</text>
</comment>
<dbReference type="GO" id="GO:0008446">
    <property type="term" value="F:GDP-mannose 4,6-dehydratase activity"/>
    <property type="evidence" value="ECO:0007669"/>
    <property type="project" value="UniProtKB-EC"/>
</dbReference>
<dbReference type="AlphaFoldDB" id="A0A366HR77"/>
<dbReference type="CDD" id="cd05260">
    <property type="entry name" value="GDP_MD_SDR_e"/>
    <property type="match status" value="1"/>
</dbReference>
<keyword evidence="10" id="KW-1185">Reference proteome</keyword>
<comment type="catalytic activity">
    <reaction evidence="1">
        <text>GDP-alpha-D-mannose = GDP-4-dehydro-alpha-D-rhamnose + H2O</text>
        <dbReference type="Rhea" id="RHEA:23820"/>
        <dbReference type="ChEBI" id="CHEBI:15377"/>
        <dbReference type="ChEBI" id="CHEBI:57527"/>
        <dbReference type="ChEBI" id="CHEBI:57964"/>
        <dbReference type="EC" id="4.2.1.47"/>
    </reaction>
</comment>
<dbReference type="RefSeq" id="WP_113958584.1">
    <property type="nucleotide sequence ID" value="NZ_QNRR01000003.1"/>
</dbReference>
<evidence type="ECO:0000313" key="10">
    <source>
        <dbReference type="Proteomes" id="UP000253426"/>
    </source>
</evidence>
<feature type="compositionally biased region" description="Polar residues" evidence="7">
    <location>
        <begin position="368"/>
        <end position="382"/>
    </location>
</feature>
<organism evidence="9 10">
    <name type="scientific">Roseimicrobium gellanilyticum</name>
    <dbReference type="NCBI Taxonomy" id="748857"/>
    <lineage>
        <taxon>Bacteria</taxon>
        <taxon>Pseudomonadati</taxon>
        <taxon>Verrucomicrobiota</taxon>
        <taxon>Verrucomicrobiia</taxon>
        <taxon>Verrucomicrobiales</taxon>
        <taxon>Verrucomicrobiaceae</taxon>
        <taxon>Roseimicrobium</taxon>
    </lineage>
</organism>
<keyword evidence="5" id="KW-0456">Lyase</keyword>
<dbReference type="Gene3D" id="3.90.25.10">
    <property type="entry name" value="UDP-galactose 4-epimerase, domain 1"/>
    <property type="match status" value="1"/>
</dbReference>
<dbReference type="EMBL" id="QNRR01000003">
    <property type="protein sequence ID" value="RBP45042.1"/>
    <property type="molecule type" value="Genomic_DNA"/>
</dbReference>
<dbReference type="Gene3D" id="3.40.50.720">
    <property type="entry name" value="NAD(P)-binding Rossmann-like Domain"/>
    <property type="match status" value="1"/>
</dbReference>
<evidence type="ECO:0000256" key="4">
    <source>
        <dbReference type="ARBA" id="ARBA00011989"/>
    </source>
</evidence>
<feature type="domain" description="NAD(P)-binding" evidence="8">
    <location>
        <begin position="5"/>
        <end position="334"/>
    </location>
</feature>
<accession>A0A366HR77</accession>
<dbReference type="Pfam" id="PF16363">
    <property type="entry name" value="GDP_Man_Dehyd"/>
    <property type="match status" value="1"/>
</dbReference>
<dbReference type="PANTHER" id="PTHR43715">
    <property type="entry name" value="GDP-MANNOSE 4,6-DEHYDRATASE"/>
    <property type="match status" value="1"/>
</dbReference>
<comment type="function">
    <text evidence="6">Catalyzes the conversion of GDP-D-mannose to GDP-4-dehydro-6-deoxy-D-mannose.</text>
</comment>
<proteinExistence type="inferred from homology"/>
<dbReference type="Proteomes" id="UP000253426">
    <property type="component" value="Unassembled WGS sequence"/>
</dbReference>
<protein>
    <recommendedName>
        <fullName evidence="4">GDP-mannose 4,6-dehydratase</fullName>
        <ecNumber evidence="4">4.2.1.47</ecNumber>
    </recommendedName>
</protein>
<dbReference type="PANTHER" id="PTHR43715:SF1">
    <property type="entry name" value="GDP-MANNOSE 4,6 DEHYDRATASE"/>
    <property type="match status" value="1"/>
</dbReference>
<reference evidence="9 10" key="1">
    <citation type="submission" date="2018-06" db="EMBL/GenBank/DDBJ databases">
        <title>Genomic Encyclopedia of Type Strains, Phase IV (KMG-IV): sequencing the most valuable type-strain genomes for metagenomic binning, comparative biology and taxonomic classification.</title>
        <authorList>
            <person name="Goeker M."/>
        </authorList>
    </citation>
    <scope>NUCLEOTIDE SEQUENCE [LARGE SCALE GENOMIC DNA]</scope>
    <source>
        <strain evidence="9 10">DSM 25532</strain>
    </source>
</reference>
<evidence type="ECO:0000256" key="5">
    <source>
        <dbReference type="ARBA" id="ARBA00023239"/>
    </source>
</evidence>
<dbReference type="SUPFAM" id="SSF51735">
    <property type="entry name" value="NAD(P)-binding Rossmann-fold domains"/>
    <property type="match status" value="1"/>
</dbReference>
<dbReference type="InterPro" id="IPR006368">
    <property type="entry name" value="GDP_Man_deHydtase"/>
</dbReference>
<gene>
    <name evidence="9" type="ORF">DES53_10337</name>
</gene>
<sequence>MKKALISGITGQDGSYLLEHLLAEGYEVHGIVRRASSFNRSRIEHLRTNPDVYDRLLFLHYSDLTDGTSLRRIFKKVQPREFYHLAGQSHVGLSFEIPESTCEEAGMAMLTILEICRDMDNPPRIFHAASSEVFGSSSKTTEHDENSPFRPVTPYGCAKAFAANLCRVYRDSYGLFISNGIMFNHESPRRGENFVTKKIAASAGRIAAGSQEVLELGSLDTTRDWGYAPEFVRAMRTMLNQAKPDDFVLGTGTSMSVREFAIEVFSALGMKIAFEGRGLQECARDVLTGRTVITVHPRFYRSFDPSCLQAGIAKARSVLGWNPTVTGRSLAELMALAEYKADMQASYQTTTAEEDGGEHQSRRHVPSTKGSTFQKPKSSNITDGDPTPHPFLEKAGSGV</sequence>